<proteinExistence type="predicted"/>
<dbReference type="EMBL" id="BSEC01000003">
    <property type="protein sequence ID" value="GLI95490.1"/>
    <property type="molecule type" value="Genomic_DNA"/>
</dbReference>
<dbReference type="PANTHER" id="PTHR35446">
    <property type="entry name" value="SI:CH211-175M2.5"/>
    <property type="match status" value="1"/>
</dbReference>
<evidence type="ECO:0000259" key="1">
    <source>
        <dbReference type="Pfam" id="PF02627"/>
    </source>
</evidence>
<dbReference type="Gene3D" id="1.20.1290.10">
    <property type="entry name" value="AhpD-like"/>
    <property type="match status" value="1"/>
</dbReference>
<gene>
    <name evidence="2" type="ORF">LMG27198_44820</name>
</gene>
<feature type="domain" description="Carboxymuconolactone decarboxylase-like" evidence="1">
    <location>
        <begin position="59"/>
        <end position="115"/>
    </location>
</feature>
<dbReference type="InterPro" id="IPR003779">
    <property type="entry name" value="CMD-like"/>
</dbReference>
<dbReference type="GO" id="GO:0051920">
    <property type="term" value="F:peroxiredoxin activity"/>
    <property type="evidence" value="ECO:0007669"/>
    <property type="project" value="InterPro"/>
</dbReference>
<evidence type="ECO:0000313" key="3">
    <source>
        <dbReference type="Proteomes" id="UP001144323"/>
    </source>
</evidence>
<dbReference type="Proteomes" id="UP001144323">
    <property type="component" value="Unassembled WGS sequence"/>
</dbReference>
<protein>
    <recommendedName>
        <fullName evidence="1">Carboxymuconolactone decarboxylase-like domain-containing protein</fullName>
    </recommendedName>
</protein>
<dbReference type="AlphaFoldDB" id="A0A9W6GZ36"/>
<dbReference type="InterPro" id="IPR029032">
    <property type="entry name" value="AhpD-like"/>
</dbReference>
<evidence type="ECO:0000313" key="2">
    <source>
        <dbReference type="EMBL" id="GLI95490.1"/>
    </source>
</evidence>
<keyword evidence="3" id="KW-1185">Reference proteome</keyword>
<dbReference type="SUPFAM" id="SSF69118">
    <property type="entry name" value="AhpD-like"/>
    <property type="match status" value="1"/>
</dbReference>
<name>A0A9W6GZ36_9HYPH</name>
<dbReference type="NCBIfam" id="TIGR00778">
    <property type="entry name" value="ahpD_dom"/>
    <property type="match status" value="1"/>
</dbReference>
<dbReference type="PANTHER" id="PTHR35446:SF3">
    <property type="entry name" value="CMD DOMAIN-CONTAINING PROTEIN"/>
    <property type="match status" value="1"/>
</dbReference>
<accession>A0A9W6GZ36</accession>
<sequence>MSNAYAIKDLPFLTIETTAGKARSLLESAKRQMGFVPKMYGAMANEPALCEAYASGYAAFRQECRFTPLEQEVIFLAVSHWNGCNYCMAAHSFVADKMSKVPPDVTEAIRDGRPIPDGKLQALAEFTRVMLEKRGRPDETDARAFFAAGYDEKNILGIILAISVKTISNYTNHVFHTPVDEVFQDRVWPSAA</sequence>
<reference evidence="2" key="1">
    <citation type="journal article" date="2023" name="Int. J. Syst. Evol. Microbiol.">
        <title>Methylocystis iwaonis sp. nov., a type II methane-oxidizing bacterium from surface soil of a rice paddy field in Japan, and emended description of the genus Methylocystis (ex Whittenbury et al. 1970) Bowman et al. 1993.</title>
        <authorList>
            <person name="Kaise H."/>
            <person name="Sawadogo J.B."/>
            <person name="Alam M.S."/>
            <person name="Ueno C."/>
            <person name="Dianou D."/>
            <person name="Shinjo R."/>
            <person name="Asakawa S."/>
        </authorList>
    </citation>
    <scope>NUCLEOTIDE SEQUENCE</scope>
    <source>
        <strain evidence="2">LMG27198</strain>
    </source>
</reference>
<dbReference type="InterPro" id="IPR004675">
    <property type="entry name" value="AhpD_core"/>
</dbReference>
<comment type="caution">
    <text evidence="2">The sequence shown here is derived from an EMBL/GenBank/DDBJ whole genome shotgun (WGS) entry which is preliminary data.</text>
</comment>
<organism evidence="2 3">
    <name type="scientific">Methylocystis echinoides</name>
    <dbReference type="NCBI Taxonomy" id="29468"/>
    <lineage>
        <taxon>Bacteria</taxon>
        <taxon>Pseudomonadati</taxon>
        <taxon>Pseudomonadota</taxon>
        <taxon>Alphaproteobacteria</taxon>
        <taxon>Hyphomicrobiales</taxon>
        <taxon>Methylocystaceae</taxon>
        <taxon>Methylocystis</taxon>
    </lineage>
</organism>
<dbReference type="Pfam" id="PF02627">
    <property type="entry name" value="CMD"/>
    <property type="match status" value="1"/>
</dbReference>